<keyword evidence="5 12" id="KW-0813">Transport</keyword>
<organism evidence="13 14">
    <name type="scientific">Jannaschia helgolandensis</name>
    <dbReference type="NCBI Taxonomy" id="188906"/>
    <lineage>
        <taxon>Bacteria</taxon>
        <taxon>Pseudomonadati</taxon>
        <taxon>Pseudomonadota</taxon>
        <taxon>Alphaproteobacteria</taxon>
        <taxon>Rhodobacterales</taxon>
        <taxon>Roseobacteraceae</taxon>
        <taxon>Jannaschia</taxon>
    </lineage>
</organism>
<keyword evidence="11 12" id="KW-0472">Membrane</keyword>
<dbReference type="InterPro" id="IPR007078">
    <property type="entry name" value="Haem_export_protD_CcmD"/>
</dbReference>
<dbReference type="Proteomes" id="UP000199283">
    <property type="component" value="Unassembled WGS sequence"/>
</dbReference>
<dbReference type="Pfam" id="PF04995">
    <property type="entry name" value="CcmD"/>
    <property type="match status" value="1"/>
</dbReference>
<gene>
    <name evidence="13" type="ORF">SAMN04488526_2173</name>
</gene>
<evidence type="ECO:0000313" key="13">
    <source>
        <dbReference type="EMBL" id="SEL18714.1"/>
    </source>
</evidence>
<keyword evidence="6 12" id="KW-1003">Cell membrane</keyword>
<keyword evidence="14" id="KW-1185">Reference proteome</keyword>
<keyword evidence="9 12" id="KW-0201">Cytochrome c-type biogenesis</keyword>
<evidence type="ECO:0000256" key="10">
    <source>
        <dbReference type="ARBA" id="ARBA00022989"/>
    </source>
</evidence>
<accession>A0A1H7N5M8</accession>
<evidence type="ECO:0000256" key="9">
    <source>
        <dbReference type="ARBA" id="ARBA00022748"/>
    </source>
</evidence>
<evidence type="ECO:0000256" key="1">
    <source>
        <dbReference type="ARBA" id="ARBA00002442"/>
    </source>
</evidence>
<dbReference type="AlphaFoldDB" id="A0A1H7N5M8"/>
<dbReference type="GO" id="GO:0015886">
    <property type="term" value="P:heme transport"/>
    <property type="evidence" value="ECO:0007669"/>
    <property type="project" value="InterPro"/>
</dbReference>
<comment type="subcellular location">
    <subcellularLocation>
        <location evidence="2 12">Cell inner membrane</location>
        <topology evidence="2 12">Single-pass membrane protein</topology>
    </subcellularLocation>
</comment>
<evidence type="ECO:0000256" key="2">
    <source>
        <dbReference type="ARBA" id="ARBA00004377"/>
    </source>
</evidence>
<dbReference type="NCBIfam" id="TIGR03141">
    <property type="entry name" value="cytochro_ccmD"/>
    <property type="match status" value="1"/>
</dbReference>
<protein>
    <recommendedName>
        <fullName evidence="4 12">Heme exporter protein D</fullName>
    </recommendedName>
</protein>
<keyword evidence="7 12" id="KW-0997">Cell inner membrane</keyword>
<evidence type="ECO:0000256" key="11">
    <source>
        <dbReference type="ARBA" id="ARBA00023136"/>
    </source>
</evidence>
<evidence type="ECO:0000256" key="8">
    <source>
        <dbReference type="ARBA" id="ARBA00022692"/>
    </source>
</evidence>
<name>A0A1H7N5M8_9RHOB</name>
<comment type="similarity">
    <text evidence="3 12">Belongs to the CcmD/CycX/HelD family.</text>
</comment>
<evidence type="ECO:0000256" key="5">
    <source>
        <dbReference type="ARBA" id="ARBA00022448"/>
    </source>
</evidence>
<dbReference type="GO" id="GO:0005886">
    <property type="term" value="C:plasma membrane"/>
    <property type="evidence" value="ECO:0007669"/>
    <property type="project" value="UniProtKB-SubCell"/>
</dbReference>
<evidence type="ECO:0000256" key="3">
    <source>
        <dbReference type="ARBA" id="ARBA00008741"/>
    </source>
</evidence>
<evidence type="ECO:0000256" key="4">
    <source>
        <dbReference type="ARBA" id="ARBA00016461"/>
    </source>
</evidence>
<evidence type="ECO:0000256" key="12">
    <source>
        <dbReference type="RuleBase" id="RU363101"/>
    </source>
</evidence>
<reference evidence="13 14" key="1">
    <citation type="submission" date="2016-10" db="EMBL/GenBank/DDBJ databases">
        <authorList>
            <person name="de Groot N.N."/>
        </authorList>
    </citation>
    <scope>NUCLEOTIDE SEQUENCE [LARGE SCALE GENOMIC DNA]</scope>
    <source>
        <strain evidence="13 14">DSM 14858</strain>
    </source>
</reference>
<proteinExistence type="inferred from homology"/>
<dbReference type="RefSeq" id="WP_092762639.1">
    <property type="nucleotide sequence ID" value="NZ_CAXBJT010000188.1"/>
</dbReference>
<feature type="transmembrane region" description="Helical" evidence="12">
    <location>
        <begin position="12"/>
        <end position="31"/>
    </location>
</feature>
<evidence type="ECO:0000313" key="14">
    <source>
        <dbReference type="Proteomes" id="UP000199283"/>
    </source>
</evidence>
<dbReference type="EMBL" id="FNZQ01000003">
    <property type="protein sequence ID" value="SEL18714.1"/>
    <property type="molecule type" value="Genomic_DNA"/>
</dbReference>
<evidence type="ECO:0000256" key="7">
    <source>
        <dbReference type="ARBA" id="ARBA00022519"/>
    </source>
</evidence>
<keyword evidence="10 12" id="KW-1133">Transmembrane helix</keyword>
<comment type="function">
    <text evidence="1 12">Required for the export of heme to the periplasm for the biogenesis of c-type cytochromes.</text>
</comment>
<keyword evidence="8 12" id="KW-0812">Transmembrane</keyword>
<evidence type="ECO:0000256" key="6">
    <source>
        <dbReference type="ARBA" id="ARBA00022475"/>
    </source>
</evidence>
<sequence length="45" mass="4993">MIDLGKYSFDILLAYGLSGILIAGLILQSVVASRRTARRLKEIEQ</sequence>
<dbReference type="GO" id="GO:0017004">
    <property type="term" value="P:cytochrome complex assembly"/>
    <property type="evidence" value="ECO:0007669"/>
    <property type="project" value="UniProtKB-KW"/>
</dbReference>